<protein>
    <recommendedName>
        <fullName evidence="3">WIBG Mago-binding domain-containing protein</fullName>
    </recommendedName>
</protein>
<organism evidence="4 5">
    <name type="scientific">Coccomyxa subellipsoidea</name>
    <dbReference type="NCBI Taxonomy" id="248742"/>
    <lineage>
        <taxon>Eukaryota</taxon>
        <taxon>Viridiplantae</taxon>
        <taxon>Chlorophyta</taxon>
        <taxon>core chlorophytes</taxon>
        <taxon>Trebouxiophyceae</taxon>
        <taxon>Trebouxiophyceae incertae sedis</taxon>
        <taxon>Coccomyxaceae</taxon>
        <taxon>Coccomyxa</taxon>
    </lineage>
</organism>
<feature type="region of interest" description="Disordered" evidence="2">
    <location>
        <begin position="105"/>
        <end position="146"/>
    </location>
</feature>
<feature type="domain" description="WIBG Mago-binding" evidence="3">
    <location>
        <begin position="8"/>
        <end position="34"/>
    </location>
</feature>
<evidence type="ECO:0000256" key="1">
    <source>
        <dbReference type="SAM" id="Coils"/>
    </source>
</evidence>
<evidence type="ECO:0000313" key="4">
    <source>
        <dbReference type="EMBL" id="KAK9904225.1"/>
    </source>
</evidence>
<keyword evidence="5" id="KW-1185">Reference proteome</keyword>
<feature type="compositionally biased region" description="Basic residues" evidence="2">
    <location>
        <begin position="73"/>
        <end position="84"/>
    </location>
</feature>
<accession>A0ABR2YFG8</accession>
<dbReference type="EMBL" id="JALJOT010000013">
    <property type="protein sequence ID" value="KAK9904225.1"/>
    <property type="molecule type" value="Genomic_DNA"/>
</dbReference>
<feature type="region of interest" description="Disordered" evidence="2">
    <location>
        <begin position="37"/>
        <end position="93"/>
    </location>
</feature>
<dbReference type="InterPro" id="IPR036348">
    <property type="entry name" value="WIBG_N_sf"/>
</dbReference>
<dbReference type="Pfam" id="PF09282">
    <property type="entry name" value="Mago-bind"/>
    <property type="match status" value="1"/>
</dbReference>
<evidence type="ECO:0000313" key="5">
    <source>
        <dbReference type="Proteomes" id="UP001491310"/>
    </source>
</evidence>
<gene>
    <name evidence="4" type="ORF">WJX75_007177</name>
</gene>
<feature type="compositionally biased region" description="Basic and acidic residues" evidence="2">
    <location>
        <begin position="16"/>
        <end position="25"/>
    </location>
</feature>
<dbReference type="PANTHER" id="PTHR22959">
    <property type="entry name" value="PYM PROTEIN"/>
    <property type="match status" value="1"/>
</dbReference>
<name>A0ABR2YFG8_9CHLO</name>
<feature type="region of interest" description="Disordered" evidence="2">
    <location>
        <begin position="1"/>
        <end position="25"/>
    </location>
</feature>
<dbReference type="SUPFAM" id="SSF101931">
    <property type="entry name" value="Pym (Within the bgcn gene intron protein, WIBG), N-terminal domain"/>
    <property type="match status" value="1"/>
</dbReference>
<reference evidence="4 5" key="1">
    <citation type="journal article" date="2024" name="Nat. Commun.">
        <title>Phylogenomics reveals the evolutionary origins of lichenization in chlorophyte algae.</title>
        <authorList>
            <person name="Puginier C."/>
            <person name="Libourel C."/>
            <person name="Otte J."/>
            <person name="Skaloud P."/>
            <person name="Haon M."/>
            <person name="Grisel S."/>
            <person name="Petersen M."/>
            <person name="Berrin J.G."/>
            <person name="Delaux P.M."/>
            <person name="Dal Grande F."/>
            <person name="Keller J."/>
        </authorList>
    </citation>
    <scope>NUCLEOTIDE SEQUENCE [LARGE SCALE GENOMIC DNA]</scope>
    <source>
        <strain evidence="4 5">SAG 216-7</strain>
    </source>
</reference>
<feature type="coiled-coil region" evidence="1">
    <location>
        <begin position="149"/>
        <end position="200"/>
    </location>
</feature>
<dbReference type="SMART" id="SM01273">
    <property type="entry name" value="Mago-bind"/>
    <property type="match status" value="1"/>
</dbReference>
<dbReference type="InterPro" id="IPR015362">
    <property type="entry name" value="WIBG_mago-bd"/>
</dbReference>
<feature type="compositionally biased region" description="Low complexity" evidence="2">
    <location>
        <begin position="126"/>
        <end position="138"/>
    </location>
</feature>
<sequence>MGDSQGDGERVILGSRRPDGTYRKDVKVRAGYVPQDEQPVYVPRGALAQRGGPKVPGLDNTDLEAAKAAARSKAAKKNAQRKAKKASEDAAAVRGVSNGLAAVRLGDWGSNGAQPQAKAGTSGPHAAAAAAAPASPAAQEVVGSQPSAAEKLLRALQKKLRQCEALQERKTNGETLTQPEKEKLSKLAAWREEAKQLEELVGKS</sequence>
<dbReference type="PANTHER" id="PTHR22959:SF0">
    <property type="entry name" value="PARTNER OF Y14 AND MAGO"/>
    <property type="match status" value="1"/>
</dbReference>
<evidence type="ECO:0000256" key="2">
    <source>
        <dbReference type="SAM" id="MobiDB-lite"/>
    </source>
</evidence>
<dbReference type="Proteomes" id="UP001491310">
    <property type="component" value="Unassembled WGS sequence"/>
</dbReference>
<evidence type="ECO:0000259" key="3">
    <source>
        <dbReference type="SMART" id="SM01273"/>
    </source>
</evidence>
<comment type="caution">
    <text evidence="4">The sequence shown here is derived from an EMBL/GenBank/DDBJ whole genome shotgun (WGS) entry which is preliminary data.</text>
</comment>
<proteinExistence type="predicted"/>
<keyword evidence="1" id="KW-0175">Coiled coil</keyword>
<dbReference type="InterPro" id="IPR039333">
    <property type="entry name" value="PYM1"/>
</dbReference>